<gene>
    <name evidence="1" type="ORF">SO802_028011</name>
</gene>
<sequence length="400" mass="46983">MDSPYAFSKVDYYPKIDGENVIEAFSVEPNPYPSLPPECLEDPPHPESMTFKFFLNHLPTDSKKPFWEFDPGSNQVLQFGPFFIRLFGEVAKLSYGHFERGVFSGDLLNRLRIRRENLVVYHPYKVFRDCEANLGRTRDLVHYRYMMASVVKKYLKSHDISKYFKLGFSELFLQPQVVKKFYMFQLFHPIIYNDWDKYKLIHALVDMRIQDQKHFYRSFGFQIQQYGYSNWWRKFENEPPESMLGHVYSHEGHAFRNAGALPVYLRNLHAHYHGAILAINNATEAAFNQEKIEIYEHNSLIEAEMANFEDGDPHRETLRAQIRVQSEIPKLALPLHSELEPIITERFPGVYSCMVDAIIRAFAVDANAEIPFRCSISELLFLKGPFGDNHAYKWIYFQDS</sequence>
<evidence type="ECO:0000313" key="2">
    <source>
        <dbReference type="Proteomes" id="UP001459277"/>
    </source>
</evidence>
<comment type="caution">
    <text evidence="1">The sequence shown here is derived from an EMBL/GenBank/DDBJ whole genome shotgun (WGS) entry which is preliminary data.</text>
</comment>
<name>A0AAW2BRD1_9ROSI</name>
<proteinExistence type="predicted"/>
<organism evidence="1 2">
    <name type="scientific">Lithocarpus litseifolius</name>
    <dbReference type="NCBI Taxonomy" id="425828"/>
    <lineage>
        <taxon>Eukaryota</taxon>
        <taxon>Viridiplantae</taxon>
        <taxon>Streptophyta</taxon>
        <taxon>Embryophyta</taxon>
        <taxon>Tracheophyta</taxon>
        <taxon>Spermatophyta</taxon>
        <taxon>Magnoliopsida</taxon>
        <taxon>eudicotyledons</taxon>
        <taxon>Gunneridae</taxon>
        <taxon>Pentapetalae</taxon>
        <taxon>rosids</taxon>
        <taxon>fabids</taxon>
        <taxon>Fagales</taxon>
        <taxon>Fagaceae</taxon>
        <taxon>Lithocarpus</taxon>
    </lineage>
</organism>
<keyword evidence="2" id="KW-1185">Reference proteome</keyword>
<reference evidence="1 2" key="1">
    <citation type="submission" date="2024-01" db="EMBL/GenBank/DDBJ databases">
        <title>A telomere-to-telomere, gap-free genome of sweet tea (Lithocarpus litseifolius).</title>
        <authorList>
            <person name="Zhou J."/>
        </authorList>
    </citation>
    <scope>NUCLEOTIDE SEQUENCE [LARGE SCALE GENOMIC DNA]</scope>
    <source>
        <strain evidence="1">Zhou-2022a</strain>
        <tissue evidence="1">Leaf</tissue>
    </source>
</reference>
<protein>
    <submittedName>
        <fullName evidence="1">Uncharacterized protein</fullName>
    </submittedName>
</protein>
<dbReference type="AlphaFoldDB" id="A0AAW2BRD1"/>
<accession>A0AAW2BRD1</accession>
<dbReference type="Proteomes" id="UP001459277">
    <property type="component" value="Unassembled WGS sequence"/>
</dbReference>
<dbReference type="EMBL" id="JAZDWU010000010">
    <property type="protein sequence ID" value="KAK9987772.1"/>
    <property type="molecule type" value="Genomic_DNA"/>
</dbReference>
<evidence type="ECO:0000313" key="1">
    <source>
        <dbReference type="EMBL" id="KAK9987772.1"/>
    </source>
</evidence>